<dbReference type="EMBL" id="MJEQ01000164">
    <property type="protein sequence ID" value="OIT38872.1"/>
    <property type="molecule type" value="Genomic_DNA"/>
</dbReference>
<dbReference type="AlphaFoldDB" id="A0A314LBC1"/>
<gene>
    <name evidence="1" type="ORF">A4A49_33822</name>
</gene>
<sequence length="86" mass="9683">MILDWGNVSIDHEPFEKVETTFVPVVSAETNIDHVRVDVLIESTHVADNNTDDLVDTTTSARKSTANELEVEPIEMLTNCRIRSWA</sequence>
<evidence type="ECO:0000313" key="1">
    <source>
        <dbReference type="EMBL" id="OIT38872.1"/>
    </source>
</evidence>
<protein>
    <submittedName>
        <fullName evidence="1">Uncharacterized protein</fullName>
    </submittedName>
</protein>
<organism evidence="1 2">
    <name type="scientific">Nicotiana attenuata</name>
    <name type="common">Coyote tobacco</name>
    <dbReference type="NCBI Taxonomy" id="49451"/>
    <lineage>
        <taxon>Eukaryota</taxon>
        <taxon>Viridiplantae</taxon>
        <taxon>Streptophyta</taxon>
        <taxon>Embryophyta</taxon>
        <taxon>Tracheophyta</taxon>
        <taxon>Spermatophyta</taxon>
        <taxon>Magnoliopsida</taxon>
        <taxon>eudicotyledons</taxon>
        <taxon>Gunneridae</taxon>
        <taxon>Pentapetalae</taxon>
        <taxon>asterids</taxon>
        <taxon>lamiids</taxon>
        <taxon>Solanales</taxon>
        <taxon>Solanaceae</taxon>
        <taxon>Nicotianoideae</taxon>
        <taxon>Nicotianeae</taxon>
        <taxon>Nicotiana</taxon>
    </lineage>
</organism>
<keyword evidence="2" id="KW-1185">Reference proteome</keyword>
<proteinExistence type="predicted"/>
<reference evidence="1" key="1">
    <citation type="submission" date="2016-11" db="EMBL/GenBank/DDBJ databases">
        <title>The genome of Nicotiana attenuata.</title>
        <authorList>
            <person name="Xu S."/>
            <person name="Brockmoeller T."/>
            <person name="Gaquerel E."/>
            <person name="Navarro A."/>
            <person name="Kuhl H."/>
            <person name="Gase K."/>
            <person name="Ling Z."/>
            <person name="Zhou W."/>
            <person name="Kreitzer C."/>
            <person name="Stanke M."/>
            <person name="Tang H."/>
            <person name="Lyons E."/>
            <person name="Pandey P."/>
            <person name="Pandey S.P."/>
            <person name="Timmermann B."/>
            <person name="Baldwin I.T."/>
        </authorList>
    </citation>
    <scope>NUCLEOTIDE SEQUENCE [LARGE SCALE GENOMIC DNA]</scope>
    <source>
        <strain evidence="1">UT</strain>
    </source>
</reference>
<dbReference type="Gramene" id="OIT38872">
    <property type="protein sequence ID" value="OIT38872"/>
    <property type="gene ID" value="A4A49_33822"/>
</dbReference>
<accession>A0A314LBC1</accession>
<comment type="caution">
    <text evidence="1">The sequence shown here is derived from an EMBL/GenBank/DDBJ whole genome shotgun (WGS) entry which is preliminary data.</text>
</comment>
<dbReference type="Proteomes" id="UP000187609">
    <property type="component" value="Unassembled WGS sequence"/>
</dbReference>
<name>A0A314LBC1_NICAT</name>
<evidence type="ECO:0000313" key="2">
    <source>
        <dbReference type="Proteomes" id="UP000187609"/>
    </source>
</evidence>